<dbReference type="EMBL" id="JACIEI010000013">
    <property type="protein sequence ID" value="MBB3995329.1"/>
    <property type="molecule type" value="Genomic_DNA"/>
</dbReference>
<dbReference type="RefSeq" id="WP_184567147.1">
    <property type="nucleotide sequence ID" value="NZ_JACIEI010000013.1"/>
</dbReference>
<keyword evidence="2" id="KW-1185">Reference proteome</keyword>
<organism evidence="1 2">
    <name type="scientific">Sulfitobacter undariae</name>
    <dbReference type="NCBI Taxonomy" id="1563671"/>
    <lineage>
        <taxon>Bacteria</taxon>
        <taxon>Pseudomonadati</taxon>
        <taxon>Pseudomonadota</taxon>
        <taxon>Alphaproteobacteria</taxon>
        <taxon>Rhodobacterales</taxon>
        <taxon>Roseobacteraceae</taxon>
        <taxon>Sulfitobacter</taxon>
    </lineage>
</organism>
<evidence type="ECO:0000313" key="2">
    <source>
        <dbReference type="Proteomes" id="UP000530268"/>
    </source>
</evidence>
<dbReference type="AlphaFoldDB" id="A0A7W6H2Y8"/>
<dbReference type="Proteomes" id="UP000530268">
    <property type="component" value="Unassembled WGS sequence"/>
</dbReference>
<comment type="caution">
    <text evidence="1">The sequence shown here is derived from an EMBL/GenBank/DDBJ whole genome shotgun (WGS) entry which is preliminary data.</text>
</comment>
<gene>
    <name evidence="1" type="ORF">GGR95_002984</name>
</gene>
<name>A0A7W6H2Y8_9RHOB</name>
<evidence type="ECO:0000313" key="1">
    <source>
        <dbReference type="EMBL" id="MBB3995329.1"/>
    </source>
</evidence>
<proteinExistence type="predicted"/>
<sequence length="77" mass="8393">MKQVMTGPLGLVAYHNTSQGGAGQYPALNIPSRDFMRGDMLVAANEAQPHNVIVLTRQMTRRAAVAMYSTTSAQREN</sequence>
<protein>
    <submittedName>
        <fullName evidence="1">Uncharacterized protein</fullName>
    </submittedName>
</protein>
<accession>A0A7W6H2Y8</accession>
<reference evidence="1 2" key="1">
    <citation type="submission" date="2020-08" db="EMBL/GenBank/DDBJ databases">
        <title>Genomic Encyclopedia of Type Strains, Phase IV (KMG-IV): sequencing the most valuable type-strain genomes for metagenomic binning, comparative biology and taxonomic classification.</title>
        <authorList>
            <person name="Goeker M."/>
        </authorList>
    </citation>
    <scope>NUCLEOTIDE SEQUENCE [LARGE SCALE GENOMIC DNA]</scope>
    <source>
        <strain evidence="1 2">DSM 102234</strain>
    </source>
</reference>